<reference evidence="3" key="1">
    <citation type="submission" date="2014-11" db="EMBL/GenBank/DDBJ databases">
        <authorList>
            <person name="Otto D Thomas"/>
            <person name="Naeem Raeece"/>
        </authorList>
    </citation>
    <scope>NUCLEOTIDE SEQUENCE</scope>
</reference>
<gene>
    <name evidence="3" type="ORF">Cvel_1937</name>
</gene>
<evidence type="ECO:0000256" key="1">
    <source>
        <dbReference type="SAM" id="MobiDB-lite"/>
    </source>
</evidence>
<dbReference type="VEuPathDB" id="CryptoDB:Cvel_1937"/>
<dbReference type="Gene3D" id="3.30.420.10">
    <property type="entry name" value="Ribonuclease H-like superfamily/Ribonuclease H"/>
    <property type="match status" value="1"/>
</dbReference>
<dbReference type="InterPro" id="IPR036397">
    <property type="entry name" value="RNaseH_sf"/>
</dbReference>
<sequence length="787" mass="86551">MSENGSLEKRSSTAQLLAVLYLAGYHDIEAMQKRHPSLKREDLEEELCKVTSWFRFVLVSWIVWPAMGASLSGLPYCHRAQRGFCAAPAPQRPDSFVPEARSFCVPPSCNGIQSANCSSLLVLSNPVSVDETSDLHPDASDLLPLLGSLPPSVREALEHALSAVRSHYPASLASFSFDGLFAILDVGASRTSCTHGFLQKFAAEQGLWWDEKPSPRPCQTITANGPVQVQRLAIIPCHSPSSGDLHLECDILETDAVTPILIGNASLIPLRAVFSYATGILSIPNHQSLHFKRARNNLFYLDITQPPRLRPASHAESSRPADPACPGPPLTLAANSGPISPSPTDPLQPARKSALKSSPSPLHGKRVSWPSEQDELVHVHCFEPRDPVGFSPDRVAAIAHGQPSVPPELIHPTFFQRRRQQERTEFRSLPKASQEPASSSGPLVLLLGSTVRVKGVRKAKKKTRRGKCKSRHQRSDSPSRDAGPDQHKTKLSRTAALMDDLIRAHHVEIGHAGVTKTHRSLRRALQGIPSLPNGPTRGAVQRALHDCIHGGTCAHVKPRNFSDGKTSRTEVTGPRQQMQADLVHGRQDRPGERYYLTLKDMWEDDLHYIPLGDKKASTIRSAFQRWVESSPGFLPTEILTDLGTEFQGDWAAFLEQQDVGHAYAPVGWHRSLGALERSHREVDVILRAIVHDKGLPSERWPDFVQLAVERYNRRPGRDGISPDGTAKGAQKLGEDEGQSWKRKRGQQERRAGLEKKQGATERQRGTKGRAGRETESNGTAGGTEGRT</sequence>
<feature type="compositionally biased region" description="Basic and acidic residues" evidence="1">
    <location>
        <begin position="473"/>
        <end position="488"/>
    </location>
</feature>
<proteinExistence type="predicted"/>
<feature type="compositionally biased region" description="Basic residues" evidence="1">
    <location>
        <begin position="454"/>
        <end position="472"/>
    </location>
</feature>
<dbReference type="InterPro" id="IPR001584">
    <property type="entry name" value="Integrase_cat-core"/>
</dbReference>
<dbReference type="GO" id="GO:0003676">
    <property type="term" value="F:nucleic acid binding"/>
    <property type="evidence" value="ECO:0007669"/>
    <property type="project" value="InterPro"/>
</dbReference>
<feature type="compositionally biased region" description="Basic and acidic residues" evidence="1">
    <location>
        <begin position="419"/>
        <end position="428"/>
    </location>
</feature>
<feature type="region of interest" description="Disordered" evidence="1">
    <location>
        <begin position="714"/>
        <end position="787"/>
    </location>
</feature>
<protein>
    <recommendedName>
        <fullName evidence="2">Integrase catalytic domain-containing protein</fullName>
    </recommendedName>
</protein>
<feature type="region of interest" description="Disordered" evidence="1">
    <location>
        <begin position="558"/>
        <end position="586"/>
    </location>
</feature>
<name>A0A0G4I7R2_9ALVE</name>
<dbReference type="EMBL" id="CDMZ01005470">
    <property type="protein sequence ID" value="CEM53011.1"/>
    <property type="molecule type" value="Genomic_DNA"/>
</dbReference>
<accession>A0A0G4I7R2</accession>
<feature type="region of interest" description="Disordered" evidence="1">
    <location>
        <begin position="418"/>
        <end position="490"/>
    </location>
</feature>
<feature type="compositionally biased region" description="Low complexity" evidence="1">
    <location>
        <begin position="438"/>
        <end position="453"/>
    </location>
</feature>
<evidence type="ECO:0000313" key="3">
    <source>
        <dbReference type="EMBL" id="CEM53011.1"/>
    </source>
</evidence>
<feature type="region of interest" description="Disordered" evidence="1">
    <location>
        <begin position="309"/>
        <end position="367"/>
    </location>
</feature>
<dbReference type="InterPro" id="IPR012337">
    <property type="entry name" value="RNaseH-like_sf"/>
</dbReference>
<dbReference type="GO" id="GO:0015074">
    <property type="term" value="P:DNA integration"/>
    <property type="evidence" value="ECO:0007669"/>
    <property type="project" value="InterPro"/>
</dbReference>
<dbReference type="SUPFAM" id="SSF53098">
    <property type="entry name" value="Ribonuclease H-like"/>
    <property type="match status" value="1"/>
</dbReference>
<dbReference type="AlphaFoldDB" id="A0A0G4I7R2"/>
<organism evidence="3">
    <name type="scientific">Chromera velia CCMP2878</name>
    <dbReference type="NCBI Taxonomy" id="1169474"/>
    <lineage>
        <taxon>Eukaryota</taxon>
        <taxon>Sar</taxon>
        <taxon>Alveolata</taxon>
        <taxon>Colpodellida</taxon>
        <taxon>Chromeraceae</taxon>
        <taxon>Chromera</taxon>
    </lineage>
</organism>
<feature type="compositionally biased region" description="Basic and acidic residues" evidence="1">
    <location>
        <begin position="745"/>
        <end position="775"/>
    </location>
</feature>
<dbReference type="PROSITE" id="PS50994">
    <property type="entry name" value="INTEGRASE"/>
    <property type="match status" value="1"/>
</dbReference>
<feature type="domain" description="Integrase catalytic" evidence="2">
    <location>
        <begin position="570"/>
        <end position="735"/>
    </location>
</feature>
<dbReference type="PhylomeDB" id="A0A0G4I7R2"/>
<evidence type="ECO:0000259" key="2">
    <source>
        <dbReference type="PROSITE" id="PS50994"/>
    </source>
</evidence>